<dbReference type="Pfam" id="PF00933">
    <property type="entry name" value="Glyco_hydro_3"/>
    <property type="match status" value="1"/>
</dbReference>
<name>A0A0R2UEA6_9GAMM</name>
<dbReference type="GO" id="GO:0008422">
    <property type="term" value="F:beta-glucosidase activity"/>
    <property type="evidence" value="ECO:0007669"/>
    <property type="project" value="UniProtKB-ARBA"/>
</dbReference>
<feature type="domain" description="Fibronectin type III-like" evidence="9">
    <location>
        <begin position="457"/>
        <end position="526"/>
    </location>
</feature>
<dbReference type="Proteomes" id="UP000051213">
    <property type="component" value="Unassembled WGS sequence"/>
</dbReference>
<evidence type="ECO:0000256" key="1">
    <source>
        <dbReference type="ARBA" id="ARBA00005336"/>
    </source>
</evidence>
<evidence type="ECO:0000256" key="5">
    <source>
        <dbReference type="ARBA" id="ARBA00031448"/>
    </source>
</evidence>
<sequence>MDYNTVNIPENELRNVYLRPFHAALKAGVATFMSSFSDLNGVPASGNHFLMQQVLRKEWGFQGFVVSDWESIKELSVHGFTDGDKASALAAINAGIDMEMASSTYSEHLDALLKEGTISIEQVDTMVFNILQIKLQLGLFENPYTNPSEFPALVNEQYLHIAKIAAQEGCVLLKNNHNRLPLSSLELNSLALIGPLTDEPYEQMGTWVFDGESRHSRSCLQGLQALVGDDIELHWANGTQTSRSNSEQGFAEAIAVAQRSDAVVMFVGEESILSGEAHCRANIDLPGNQVQLIEAIAATGKPITLVVLAGRPLTLSNVIDKVDAVLYAWHPGTMAGGAIAELLFGIESPSGKLPVSFPRSAGQIPIYYSKKNTGRPPSQHNITHIDDIDGGAVQTSLGMSAFHLDDGYTPLFPFGYGLSYSHFTLSDLTLSSSVIKMGQSLQITVQLQNTGDVEAEEVVQLYTRDLVANVTRPIKELKGFQKIRLAAGQSQQLTFNLHSDELAFYNQQMQLVTEVGDFHLWVGNSSEHGLWAEFKVD</sequence>
<dbReference type="SUPFAM" id="SSF51445">
    <property type="entry name" value="(Trans)glycosidases"/>
    <property type="match status" value="1"/>
</dbReference>
<organism evidence="10 11">
    <name type="scientific">SAR92 bacterium BACL26 MAG-121220-bin70</name>
    <dbReference type="NCBI Taxonomy" id="1655626"/>
    <lineage>
        <taxon>Bacteria</taxon>
        <taxon>Pseudomonadati</taxon>
        <taxon>Pseudomonadota</taxon>
        <taxon>Gammaproteobacteria</taxon>
        <taxon>Cellvibrionales</taxon>
        <taxon>Porticoccaceae</taxon>
        <taxon>SAR92 clade</taxon>
    </lineage>
</organism>
<dbReference type="InterPro" id="IPR013783">
    <property type="entry name" value="Ig-like_fold"/>
</dbReference>
<proteinExistence type="inferred from homology"/>
<dbReference type="Gene3D" id="2.60.40.10">
    <property type="entry name" value="Immunoglobulins"/>
    <property type="match status" value="1"/>
</dbReference>
<dbReference type="Pfam" id="PF01915">
    <property type="entry name" value="Glyco_hydro_3_C"/>
    <property type="match status" value="1"/>
</dbReference>
<dbReference type="FunFam" id="2.60.40.10:FF:000495">
    <property type="entry name" value="Periplasmic beta-glucosidase"/>
    <property type="match status" value="1"/>
</dbReference>
<evidence type="ECO:0000256" key="7">
    <source>
        <dbReference type="ARBA" id="ARBA00032594"/>
    </source>
</evidence>
<dbReference type="Gene3D" id="3.40.50.1700">
    <property type="entry name" value="Glycoside hydrolase family 3 C-terminal domain"/>
    <property type="match status" value="1"/>
</dbReference>
<dbReference type="InterPro" id="IPR050288">
    <property type="entry name" value="Cellulose_deg_GH3"/>
</dbReference>
<dbReference type="InterPro" id="IPR036881">
    <property type="entry name" value="Glyco_hydro_3_C_sf"/>
</dbReference>
<comment type="caution">
    <text evidence="10">The sequence shown here is derived from an EMBL/GenBank/DDBJ whole genome shotgun (WGS) entry which is preliminary data.</text>
</comment>
<reference evidence="10 11" key="1">
    <citation type="submission" date="2015-10" db="EMBL/GenBank/DDBJ databases">
        <title>Metagenome-Assembled Genomes uncover a global brackish microbiome.</title>
        <authorList>
            <person name="Hugerth L.W."/>
            <person name="Larsson J."/>
            <person name="Alneberg J."/>
            <person name="Lindh M.V."/>
            <person name="Legrand C."/>
            <person name="Pinhassi J."/>
            <person name="Andersson A.F."/>
        </authorList>
    </citation>
    <scope>NUCLEOTIDE SEQUENCE [LARGE SCALE GENOMIC DNA]</scope>
    <source>
        <strain evidence="10">BACL26 MAG-121220-bin70</strain>
    </source>
</reference>
<accession>A0A0R2UEA6</accession>
<dbReference type="InterPro" id="IPR017853">
    <property type="entry name" value="GH"/>
</dbReference>
<dbReference type="EMBL" id="LICA01000006">
    <property type="protein sequence ID" value="KRO97336.1"/>
    <property type="molecule type" value="Genomic_DNA"/>
</dbReference>
<dbReference type="InterPro" id="IPR026891">
    <property type="entry name" value="Fn3-like"/>
</dbReference>
<dbReference type="GO" id="GO:0005975">
    <property type="term" value="P:carbohydrate metabolic process"/>
    <property type="evidence" value="ECO:0007669"/>
    <property type="project" value="InterPro"/>
</dbReference>
<dbReference type="Pfam" id="PF14310">
    <property type="entry name" value="Fn3-like"/>
    <property type="match status" value="1"/>
</dbReference>
<keyword evidence="2 8" id="KW-0378">Hydrolase</keyword>
<evidence type="ECO:0000256" key="4">
    <source>
        <dbReference type="ARBA" id="ARBA00023295"/>
    </source>
</evidence>
<dbReference type="PANTHER" id="PTHR42715:SF10">
    <property type="entry name" value="BETA-GLUCOSIDASE"/>
    <property type="match status" value="1"/>
</dbReference>
<dbReference type="InterPro" id="IPR002772">
    <property type="entry name" value="Glyco_hydro_3_C"/>
</dbReference>
<evidence type="ECO:0000256" key="3">
    <source>
        <dbReference type="ARBA" id="ARBA00023277"/>
    </source>
</evidence>
<dbReference type="AlphaFoldDB" id="A0A0R2UEA6"/>
<evidence type="ECO:0000313" key="11">
    <source>
        <dbReference type="Proteomes" id="UP000051213"/>
    </source>
</evidence>
<dbReference type="InterPro" id="IPR019800">
    <property type="entry name" value="Glyco_hydro_3_AS"/>
</dbReference>
<evidence type="ECO:0000256" key="2">
    <source>
        <dbReference type="ARBA" id="ARBA00022801"/>
    </source>
</evidence>
<dbReference type="SUPFAM" id="SSF52279">
    <property type="entry name" value="Beta-D-glucan exohydrolase, C-terminal domain"/>
    <property type="match status" value="1"/>
</dbReference>
<evidence type="ECO:0000256" key="6">
    <source>
        <dbReference type="ARBA" id="ARBA00032194"/>
    </source>
</evidence>
<dbReference type="PROSITE" id="PS00775">
    <property type="entry name" value="GLYCOSYL_HYDROL_F3"/>
    <property type="match status" value="1"/>
</dbReference>
<dbReference type="InterPro" id="IPR001764">
    <property type="entry name" value="Glyco_hydro_3_N"/>
</dbReference>
<gene>
    <name evidence="10" type="ORF">ABS24_03935</name>
</gene>
<comment type="similarity">
    <text evidence="1 8">Belongs to the glycosyl hydrolase 3 family.</text>
</comment>
<evidence type="ECO:0000259" key="9">
    <source>
        <dbReference type="SMART" id="SM01217"/>
    </source>
</evidence>
<evidence type="ECO:0000313" key="10">
    <source>
        <dbReference type="EMBL" id="KRO97336.1"/>
    </source>
</evidence>
<dbReference type="InterPro" id="IPR036962">
    <property type="entry name" value="Glyco_hydro_3_N_sf"/>
</dbReference>
<dbReference type="SMART" id="SM01217">
    <property type="entry name" value="Fn3_like"/>
    <property type="match status" value="1"/>
</dbReference>
<keyword evidence="4 8" id="KW-0326">Glycosidase</keyword>
<dbReference type="Gene3D" id="3.20.20.300">
    <property type="entry name" value="Glycoside hydrolase, family 3, N-terminal domain"/>
    <property type="match status" value="1"/>
</dbReference>
<protein>
    <recommendedName>
        <fullName evidence="7">Beta-D-glucoside glucohydrolase</fullName>
    </recommendedName>
    <alternativeName>
        <fullName evidence="5">Cellobiase</fullName>
    </alternativeName>
    <alternativeName>
        <fullName evidence="6">Gentiobiase</fullName>
    </alternativeName>
</protein>
<dbReference type="PANTHER" id="PTHR42715">
    <property type="entry name" value="BETA-GLUCOSIDASE"/>
    <property type="match status" value="1"/>
</dbReference>
<evidence type="ECO:0000256" key="8">
    <source>
        <dbReference type="RuleBase" id="RU361161"/>
    </source>
</evidence>
<keyword evidence="3" id="KW-0119">Carbohydrate metabolism</keyword>